<accession>A0ABQ8GN94</accession>
<dbReference type="Proteomes" id="UP000774617">
    <property type="component" value="Unassembled WGS sequence"/>
</dbReference>
<dbReference type="EMBL" id="JAGTJR010000004">
    <property type="protein sequence ID" value="KAH7061233.1"/>
    <property type="molecule type" value="Genomic_DNA"/>
</dbReference>
<keyword evidence="1" id="KW-0472">Membrane</keyword>
<gene>
    <name evidence="2" type="ORF">B0J12DRAFT_565334</name>
</gene>
<feature type="transmembrane region" description="Helical" evidence="1">
    <location>
        <begin position="12"/>
        <end position="30"/>
    </location>
</feature>
<protein>
    <submittedName>
        <fullName evidence="2">Uncharacterized protein</fullName>
    </submittedName>
</protein>
<keyword evidence="1" id="KW-1133">Transmembrane helix</keyword>
<reference evidence="2 3" key="1">
    <citation type="journal article" date="2021" name="Nat. Commun.">
        <title>Genetic determinants of endophytism in the Arabidopsis root mycobiome.</title>
        <authorList>
            <person name="Mesny F."/>
            <person name="Miyauchi S."/>
            <person name="Thiergart T."/>
            <person name="Pickel B."/>
            <person name="Atanasova L."/>
            <person name="Karlsson M."/>
            <person name="Huettel B."/>
            <person name="Barry K.W."/>
            <person name="Haridas S."/>
            <person name="Chen C."/>
            <person name="Bauer D."/>
            <person name="Andreopoulos W."/>
            <person name="Pangilinan J."/>
            <person name="LaButti K."/>
            <person name="Riley R."/>
            <person name="Lipzen A."/>
            <person name="Clum A."/>
            <person name="Drula E."/>
            <person name="Henrissat B."/>
            <person name="Kohler A."/>
            <person name="Grigoriev I.V."/>
            <person name="Martin F.M."/>
            <person name="Hacquard S."/>
        </authorList>
    </citation>
    <scope>NUCLEOTIDE SEQUENCE [LARGE SCALE GENOMIC DNA]</scope>
    <source>
        <strain evidence="2 3">MPI-SDFR-AT-0080</strain>
    </source>
</reference>
<keyword evidence="3" id="KW-1185">Reference proteome</keyword>
<comment type="caution">
    <text evidence="2">The sequence shown here is derived from an EMBL/GenBank/DDBJ whole genome shotgun (WGS) entry which is preliminary data.</text>
</comment>
<proteinExistence type="predicted"/>
<organism evidence="2 3">
    <name type="scientific">Macrophomina phaseolina</name>
    <dbReference type="NCBI Taxonomy" id="35725"/>
    <lineage>
        <taxon>Eukaryota</taxon>
        <taxon>Fungi</taxon>
        <taxon>Dikarya</taxon>
        <taxon>Ascomycota</taxon>
        <taxon>Pezizomycotina</taxon>
        <taxon>Dothideomycetes</taxon>
        <taxon>Dothideomycetes incertae sedis</taxon>
        <taxon>Botryosphaeriales</taxon>
        <taxon>Botryosphaeriaceae</taxon>
        <taxon>Macrophomina</taxon>
    </lineage>
</organism>
<evidence type="ECO:0000256" key="1">
    <source>
        <dbReference type="SAM" id="Phobius"/>
    </source>
</evidence>
<keyword evidence="1" id="KW-0812">Transmembrane</keyword>
<evidence type="ECO:0000313" key="2">
    <source>
        <dbReference type="EMBL" id="KAH7061233.1"/>
    </source>
</evidence>
<sequence>MSAVLVVNSPQLILSLIYLVFNSFANRLLLAREWPSNALYRKPLRVSQQQGGQ</sequence>
<name>A0ABQ8GN94_9PEZI</name>
<evidence type="ECO:0000313" key="3">
    <source>
        <dbReference type="Proteomes" id="UP000774617"/>
    </source>
</evidence>